<evidence type="ECO:0000313" key="2">
    <source>
        <dbReference type="Proteomes" id="UP000218899"/>
    </source>
</evidence>
<name>A0A1B4V404_9GAMM</name>
<dbReference type="Proteomes" id="UP000218899">
    <property type="component" value="Chromosome"/>
</dbReference>
<reference evidence="1 2" key="1">
    <citation type="submission" date="2015-08" db="EMBL/GenBank/DDBJ databases">
        <title>Complete genome sequence of Sulfurifustis variabilis.</title>
        <authorList>
            <person name="Miura A."/>
            <person name="Kojima H."/>
            <person name="Fukui M."/>
        </authorList>
    </citation>
    <scope>NUCLEOTIDE SEQUENCE [LARGE SCALE GENOMIC DNA]</scope>
    <source>
        <strain evidence="2">skN76</strain>
    </source>
</reference>
<proteinExistence type="predicted"/>
<evidence type="ECO:0000313" key="1">
    <source>
        <dbReference type="EMBL" id="BAU48270.1"/>
    </source>
</evidence>
<gene>
    <name evidence="1" type="ORF">SVA_1716</name>
</gene>
<dbReference type="EMBL" id="AP014936">
    <property type="protein sequence ID" value="BAU48270.1"/>
    <property type="molecule type" value="Genomic_DNA"/>
</dbReference>
<protein>
    <submittedName>
        <fullName evidence="1">Uncharacterized protein</fullName>
    </submittedName>
</protein>
<keyword evidence="2" id="KW-1185">Reference proteome</keyword>
<sequence length="212" mass="23822">MAIPPSTRSLPVPADRRARIWRYMNFAKFVSLIDAEALFFAPVGRFSDTREGGGAAAPPDVAVSSWHLSDHESEAMWRLYSPREEAVAVQSTYERLRGALPDCVRIHQVTYVDEPERQARTDHLSGFFYKRRAYEHEKELRAVFPLADAAAAGDRARATDGGWFFGIDADGVVERVYVSPFAADWFRAVVVGVTRRYGHRFPVERSALTGTV</sequence>
<dbReference type="AlphaFoldDB" id="A0A1B4V404"/>
<dbReference type="KEGG" id="sva:SVA_1716"/>
<organism evidence="1 2">
    <name type="scientific">Sulfurifustis variabilis</name>
    <dbReference type="NCBI Taxonomy" id="1675686"/>
    <lineage>
        <taxon>Bacteria</taxon>
        <taxon>Pseudomonadati</taxon>
        <taxon>Pseudomonadota</taxon>
        <taxon>Gammaproteobacteria</taxon>
        <taxon>Acidiferrobacterales</taxon>
        <taxon>Acidiferrobacteraceae</taxon>
        <taxon>Sulfurifustis</taxon>
    </lineage>
</organism>
<accession>A0A1B4V404</accession>